<reference evidence="2" key="1">
    <citation type="submission" date="2021-06" db="EMBL/GenBank/DDBJ databases">
        <authorList>
            <person name="Kallberg Y."/>
            <person name="Tangrot J."/>
            <person name="Rosling A."/>
        </authorList>
    </citation>
    <scope>NUCLEOTIDE SEQUENCE</scope>
    <source>
        <strain evidence="2">MA453B</strain>
    </source>
</reference>
<evidence type="ECO:0000256" key="1">
    <source>
        <dbReference type="SAM" id="Coils"/>
    </source>
</evidence>
<comment type="caution">
    <text evidence="2">The sequence shown here is derived from an EMBL/GenBank/DDBJ whole genome shotgun (WGS) entry which is preliminary data.</text>
</comment>
<organism evidence="2 3">
    <name type="scientific">Dentiscutata erythropus</name>
    <dbReference type="NCBI Taxonomy" id="1348616"/>
    <lineage>
        <taxon>Eukaryota</taxon>
        <taxon>Fungi</taxon>
        <taxon>Fungi incertae sedis</taxon>
        <taxon>Mucoromycota</taxon>
        <taxon>Glomeromycotina</taxon>
        <taxon>Glomeromycetes</taxon>
        <taxon>Diversisporales</taxon>
        <taxon>Gigasporaceae</taxon>
        <taxon>Dentiscutata</taxon>
    </lineage>
</organism>
<keyword evidence="1" id="KW-0175">Coiled coil</keyword>
<protein>
    <submittedName>
        <fullName evidence="2">25163_t:CDS:1</fullName>
    </submittedName>
</protein>
<dbReference type="Proteomes" id="UP000789405">
    <property type="component" value="Unassembled WGS sequence"/>
</dbReference>
<feature type="non-terminal residue" evidence="2">
    <location>
        <position position="1"/>
    </location>
</feature>
<feature type="coiled-coil region" evidence="1">
    <location>
        <begin position="33"/>
        <end position="60"/>
    </location>
</feature>
<dbReference type="AlphaFoldDB" id="A0A9N9JP07"/>
<evidence type="ECO:0000313" key="2">
    <source>
        <dbReference type="EMBL" id="CAG8789535.1"/>
    </source>
</evidence>
<dbReference type="EMBL" id="CAJVPY010026300">
    <property type="protein sequence ID" value="CAG8789535.1"/>
    <property type="molecule type" value="Genomic_DNA"/>
</dbReference>
<accession>A0A9N9JP07</accession>
<gene>
    <name evidence="2" type="ORF">DERYTH_LOCUS21124</name>
</gene>
<feature type="non-terminal residue" evidence="2">
    <location>
        <position position="70"/>
    </location>
</feature>
<evidence type="ECO:0000313" key="3">
    <source>
        <dbReference type="Proteomes" id="UP000789405"/>
    </source>
</evidence>
<keyword evidence="3" id="KW-1185">Reference proteome</keyword>
<proteinExistence type="predicted"/>
<sequence length="70" mass="7939">FGAQINPTLANFGAQVNPTSVNFGVQVSLDPTYESLLEQISKLENVNRQLLAKNKELKKKLYKRFTNQQD</sequence>
<name>A0A9N9JP07_9GLOM</name>